<evidence type="ECO:0000313" key="5">
    <source>
        <dbReference type="EMBL" id="CAB5026583.1"/>
    </source>
</evidence>
<reference evidence="3" key="1">
    <citation type="submission" date="2020-05" db="EMBL/GenBank/DDBJ databases">
        <authorList>
            <person name="Chiriac C."/>
            <person name="Salcher M."/>
            <person name="Ghai R."/>
            <person name="Kavagutti S V."/>
        </authorList>
    </citation>
    <scope>NUCLEOTIDE SEQUENCE</scope>
</reference>
<gene>
    <name evidence="3" type="ORF">UFOPK3164_01012</name>
    <name evidence="4" type="ORF">UFOPK3427_00116</name>
    <name evidence="5" type="ORF">UFOPK4112_01265</name>
</gene>
<name>A0A6J7A943_9ZZZZ</name>
<dbReference type="PRINTS" id="PR00502">
    <property type="entry name" value="NUDIXFAMILY"/>
</dbReference>
<dbReference type="InterPro" id="IPR020084">
    <property type="entry name" value="NUDIX_hydrolase_CS"/>
</dbReference>
<protein>
    <submittedName>
        <fullName evidence="3">Unannotated protein</fullName>
    </submittedName>
</protein>
<evidence type="ECO:0000259" key="2">
    <source>
        <dbReference type="PROSITE" id="PS51462"/>
    </source>
</evidence>
<dbReference type="InterPro" id="IPR000086">
    <property type="entry name" value="NUDIX_hydrolase_dom"/>
</dbReference>
<keyword evidence="1" id="KW-0378">Hydrolase</keyword>
<organism evidence="3">
    <name type="scientific">freshwater metagenome</name>
    <dbReference type="NCBI Taxonomy" id="449393"/>
    <lineage>
        <taxon>unclassified sequences</taxon>
        <taxon>metagenomes</taxon>
        <taxon>ecological metagenomes</taxon>
    </lineage>
</organism>
<dbReference type="PANTHER" id="PTHR43736:SF1">
    <property type="entry name" value="DIHYDRONEOPTERIN TRIPHOSPHATE DIPHOSPHATASE"/>
    <property type="match status" value="1"/>
</dbReference>
<dbReference type="InterPro" id="IPR015797">
    <property type="entry name" value="NUDIX_hydrolase-like_dom_sf"/>
</dbReference>
<evidence type="ECO:0000256" key="1">
    <source>
        <dbReference type="ARBA" id="ARBA00022801"/>
    </source>
</evidence>
<dbReference type="AlphaFoldDB" id="A0A6J7A943"/>
<evidence type="ECO:0000313" key="4">
    <source>
        <dbReference type="EMBL" id="CAB4859871.1"/>
    </source>
</evidence>
<dbReference type="EMBL" id="CAFBPM010000012">
    <property type="protein sequence ID" value="CAB5026583.1"/>
    <property type="molecule type" value="Genomic_DNA"/>
</dbReference>
<dbReference type="GO" id="GO:0016787">
    <property type="term" value="F:hydrolase activity"/>
    <property type="evidence" value="ECO:0007669"/>
    <property type="project" value="UniProtKB-KW"/>
</dbReference>
<dbReference type="PROSITE" id="PS00893">
    <property type="entry name" value="NUDIX_BOX"/>
    <property type="match status" value="1"/>
</dbReference>
<dbReference type="CDD" id="cd03674">
    <property type="entry name" value="NUDIX_Hydrolase"/>
    <property type="match status" value="1"/>
</dbReference>
<dbReference type="Gene3D" id="3.90.79.10">
    <property type="entry name" value="Nucleoside Triphosphate Pyrophosphohydrolase"/>
    <property type="match status" value="1"/>
</dbReference>
<dbReference type="PROSITE" id="PS51462">
    <property type="entry name" value="NUDIX"/>
    <property type="match status" value="1"/>
</dbReference>
<dbReference type="EMBL" id="CAFBLT010000001">
    <property type="protein sequence ID" value="CAB4859871.1"/>
    <property type="molecule type" value="Genomic_DNA"/>
</dbReference>
<evidence type="ECO:0000313" key="3">
    <source>
        <dbReference type="EMBL" id="CAB4829361.1"/>
    </source>
</evidence>
<feature type="domain" description="Nudix hydrolase" evidence="2">
    <location>
        <begin position="47"/>
        <end position="174"/>
    </location>
</feature>
<dbReference type="PANTHER" id="PTHR43736">
    <property type="entry name" value="ADP-RIBOSE PYROPHOSPHATASE"/>
    <property type="match status" value="1"/>
</dbReference>
<proteinExistence type="predicted"/>
<dbReference type="EMBL" id="CAFABE010000044">
    <property type="protein sequence ID" value="CAB4829361.1"/>
    <property type="molecule type" value="Genomic_DNA"/>
</dbReference>
<sequence length="198" mass="21857">MSDDRLDDVLRAVARIDPVDEREAESITELQLQCARLDAPFDETADPVHLTASAFIVGERGTVLHRHLKLGIWVQPGGHIDEGERAPAAALREASEETGLSVAHPPEGPSLLHVDVHPGPAGHTHLDLRYVLLAPDSEPSPPPEESQEVLWCSFPDALERADPGLHGALQRLEETWRSHHAQWRVIVETMAREESSNE</sequence>
<dbReference type="InterPro" id="IPR020476">
    <property type="entry name" value="Nudix_hydrolase"/>
</dbReference>
<dbReference type="Pfam" id="PF00293">
    <property type="entry name" value="NUDIX"/>
    <property type="match status" value="1"/>
</dbReference>
<accession>A0A6J7A943</accession>
<dbReference type="SUPFAM" id="SSF55811">
    <property type="entry name" value="Nudix"/>
    <property type="match status" value="1"/>
</dbReference>